<protein>
    <submittedName>
        <fullName evidence="6">Aspartyl/glutamyl-tRNA amidotransferase subunit C</fullName>
    </submittedName>
</protein>
<evidence type="ECO:0000256" key="3">
    <source>
        <dbReference type="ARBA" id="ARBA00024799"/>
    </source>
</evidence>
<evidence type="ECO:0000313" key="6">
    <source>
        <dbReference type="EMBL" id="HIR41752.1"/>
    </source>
</evidence>
<reference evidence="6" key="2">
    <citation type="journal article" date="2021" name="PeerJ">
        <title>Extensive microbial diversity within the chicken gut microbiome revealed by metagenomics and culture.</title>
        <authorList>
            <person name="Gilroy R."/>
            <person name="Ravi A."/>
            <person name="Getino M."/>
            <person name="Pursley I."/>
            <person name="Horton D.L."/>
            <person name="Alikhan N.F."/>
            <person name="Baker D."/>
            <person name="Gharbi K."/>
            <person name="Hall N."/>
            <person name="Watson M."/>
            <person name="Adriaenssens E.M."/>
            <person name="Foster-Nyarko E."/>
            <person name="Jarju S."/>
            <person name="Secka A."/>
            <person name="Antonio M."/>
            <person name="Oren A."/>
            <person name="Chaudhuri R.R."/>
            <person name="La Ragione R."/>
            <person name="Hildebrand F."/>
            <person name="Pallen M.J."/>
        </authorList>
    </citation>
    <scope>NUCLEOTIDE SEQUENCE</scope>
    <source>
        <strain evidence="6">CHK184-25365</strain>
    </source>
</reference>
<evidence type="ECO:0000313" key="7">
    <source>
        <dbReference type="Proteomes" id="UP000886749"/>
    </source>
</evidence>
<dbReference type="Gene3D" id="1.10.20.60">
    <property type="entry name" value="Glu-tRNAGln amidotransferase C subunit, N-terminal domain"/>
    <property type="match status" value="1"/>
</dbReference>
<organism evidence="6 7">
    <name type="scientific">Candidatus Egerieicola pullicola</name>
    <dbReference type="NCBI Taxonomy" id="2840775"/>
    <lineage>
        <taxon>Bacteria</taxon>
        <taxon>Bacillati</taxon>
        <taxon>Bacillota</taxon>
        <taxon>Clostridia</taxon>
        <taxon>Eubacteriales</taxon>
        <taxon>Oscillospiraceae</taxon>
        <taxon>Oscillospiraceae incertae sedis</taxon>
        <taxon>Candidatus Egerieicola</taxon>
    </lineage>
</organism>
<accession>A0A9D1AJW0</accession>
<dbReference type="AlphaFoldDB" id="A0A9D1AJW0"/>
<dbReference type="EMBL" id="DVGY01000185">
    <property type="protein sequence ID" value="HIR41752.1"/>
    <property type="molecule type" value="Genomic_DNA"/>
</dbReference>
<comment type="similarity">
    <text evidence="1">Belongs to the GatC family.</text>
</comment>
<comment type="catalytic activity">
    <reaction evidence="5">
        <text>L-glutamyl-tRNA(Gln) + L-glutamine + ATP + H2O = L-glutaminyl-tRNA(Gln) + L-glutamate + ADP + phosphate + H(+)</text>
        <dbReference type="Rhea" id="RHEA:17521"/>
        <dbReference type="Rhea" id="RHEA-COMP:9681"/>
        <dbReference type="Rhea" id="RHEA-COMP:9684"/>
        <dbReference type="ChEBI" id="CHEBI:15377"/>
        <dbReference type="ChEBI" id="CHEBI:15378"/>
        <dbReference type="ChEBI" id="CHEBI:29985"/>
        <dbReference type="ChEBI" id="CHEBI:30616"/>
        <dbReference type="ChEBI" id="CHEBI:43474"/>
        <dbReference type="ChEBI" id="CHEBI:58359"/>
        <dbReference type="ChEBI" id="CHEBI:78520"/>
        <dbReference type="ChEBI" id="CHEBI:78521"/>
        <dbReference type="ChEBI" id="CHEBI:456216"/>
    </reaction>
</comment>
<dbReference type="GO" id="GO:0006450">
    <property type="term" value="P:regulation of translational fidelity"/>
    <property type="evidence" value="ECO:0007669"/>
    <property type="project" value="InterPro"/>
</dbReference>
<evidence type="ECO:0000256" key="1">
    <source>
        <dbReference type="ARBA" id="ARBA00010757"/>
    </source>
</evidence>
<evidence type="ECO:0000256" key="2">
    <source>
        <dbReference type="ARBA" id="ARBA00011123"/>
    </source>
</evidence>
<dbReference type="Pfam" id="PF02686">
    <property type="entry name" value="GatC"/>
    <property type="match status" value="1"/>
</dbReference>
<dbReference type="Proteomes" id="UP000886749">
    <property type="component" value="Unassembled WGS sequence"/>
</dbReference>
<dbReference type="InterPro" id="IPR036113">
    <property type="entry name" value="Asp/Glu-ADT_sf_sub_c"/>
</dbReference>
<comment type="subunit">
    <text evidence="2">Heterotrimer of A, B and C subunits.</text>
</comment>
<evidence type="ECO:0000256" key="5">
    <source>
        <dbReference type="ARBA" id="ARBA00047913"/>
    </source>
</evidence>
<sequence length="92" mass="10357">MVSREEIENIALLSKLFVAEEELDGLTKEMDQMIAFADTINQATDAGEEFDNINGLQNAFREDEVVPSYPQSEILKNRDGGVDGFFYVAKHK</sequence>
<dbReference type="SUPFAM" id="SSF141000">
    <property type="entry name" value="Glu-tRNAGln amidotransferase C subunit"/>
    <property type="match status" value="1"/>
</dbReference>
<proteinExistence type="inferred from homology"/>
<comment type="function">
    <text evidence="3">Allows the formation of correctly charged Asn-tRNA(Asn) or Gln-tRNA(Gln) through the transamidation of misacylated Asp-tRNA(Asn) or Glu-tRNA(Gln) in organisms which lack either or both of asparaginyl-tRNA or glutaminyl-tRNA synthetases. The reaction takes place in the presence of glutamine and ATP through an activated phospho-Asp-tRNA(Asn) or phospho-Glu-tRNA(Gln).</text>
</comment>
<gene>
    <name evidence="6" type="ORF">IAB36_07990</name>
</gene>
<name>A0A9D1AJW0_9FIRM</name>
<dbReference type="InterPro" id="IPR003837">
    <property type="entry name" value="GatC"/>
</dbReference>
<comment type="catalytic activity">
    <reaction evidence="4">
        <text>L-aspartyl-tRNA(Asn) + L-glutamine + ATP + H2O = L-asparaginyl-tRNA(Asn) + L-glutamate + ADP + phosphate + 2 H(+)</text>
        <dbReference type="Rhea" id="RHEA:14513"/>
        <dbReference type="Rhea" id="RHEA-COMP:9674"/>
        <dbReference type="Rhea" id="RHEA-COMP:9677"/>
        <dbReference type="ChEBI" id="CHEBI:15377"/>
        <dbReference type="ChEBI" id="CHEBI:15378"/>
        <dbReference type="ChEBI" id="CHEBI:29985"/>
        <dbReference type="ChEBI" id="CHEBI:30616"/>
        <dbReference type="ChEBI" id="CHEBI:43474"/>
        <dbReference type="ChEBI" id="CHEBI:58359"/>
        <dbReference type="ChEBI" id="CHEBI:78515"/>
        <dbReference type="ChEBI" id="CHEBI:78516"/>
        <dbReference type="ChEBI" id="CHEBI:456216"/>
    </reaction>
</comment>
<reference evidence="6" key="1">
    <citation type="submission" date="2020-10" db="EMBL/GenBank/DDBJ databases">
        <authorList>
            <person name="Gilroy R."/>
        </authorList>
    </citation>
    <scope>NUCLEOTIDE SEQUENCE</scope>
    <source>
        <strain evidence="6">CHK184-25365</strain>
    </source>
</reference>
<comment type="caution">
    <text evidence="6">The sequence shown here is derived from an EMBL/GenBank/DDBJ whole genome shotgun (WGS) entry which is preliminary data.</text>
</comment>
<evidence type="ECO:0000256" key="4">
    <source>
        <dbReference type="ARBA" id="ARBA00047380"/>
    </source>
</evidence>